<protein>
    <submittedName>
        <fullName evidence="1">Uncharacterized protein</fullName>
    </submittedName>
</protein>
<accession>A0A1Z5IKG4</accession>
<proteinExistence type="predicted"/>
<comment type="caution">
    <text evidence="1">The sequence shown here is derived from an EMBL/GenBank/DDBJ whole genome shotgun (WGS) entry which is preliminary data.</text>
</comment>
<evidence type="ECO:0000313" key="1">
    <source>
        <dbReference type="EMBL" id="GAX02267.1"/>
    </source>
</evidence>
<dbReference type="Proteomes" id="UP000198402">
    <property type="component" value="Unassembled WGS sequence"/>
</dbReference>
<gene>
    <name evidence="1" type="ORF">IWT126_02332</name>
</gene>
<sequence length="85" mass="9783">MRSYNIRGIITKQRVYHSQLPLRQFKHLINSLNFPDCQLTADLVNVTASLISGYQKMSTVNAAIVQEYLPCENEVARLYLEDPQL</sequence>
<name>A0A1Z5IKG4_9LACO</name>
<dbReference type="EMBL" id="BCMG01000015">
    <property type="protein sequence ID" value="GAX02267.1"/>
    <property type="molecule type" value="Genomic_DNA"/>
</dbReference>
<keyword evidence="2" id="KW-1185">Reference proteome</keyword>
<evidence type="ECO:0000313" key="2">
    <source>
        <dbReference type="Proteomes" id="UP000198402"/>
    </source>
</evidence>
<reference evidence="1 2" key="1">
    <citation type="submission" date="2015-11" db="EMBL/GenBank/DDBJ databases">
        <title>Draft genome sequences of new species of the genus Lactobacillus isolated from orchardgrass silage.</title>
        <authorList>
            <person name="Tohno M."/>
            <person name="Tanizawa Y."/>
            <person name="Arita M."/>
        </authorList>
    </citation>
    <scope>NUCLEOTIDE SEQUENCE [LARGE SCALE GENOMIC DNA]</scope>
    <source>
        <strain evidence="1 2">IWT126</strain>
    </source>
</reference>
<organism evidence="1 2">
    <name type="scientific">Secundilactobacillus silagei JCM 19001</name>
    <dbReference type="NCBI Taxonomy" id="1302250"/>
    <lineage>
        <taxon>Bacteria</taxon>
        <taxon>Bacillati</taxon>
        <taxon>Bacillota</taxon>
        <taxon>Bacilli</taxon>
        <taxon>Lactobacillales</taxon>
        <taxon>Lactobacillaceae</taxon>
        <taxon>Secundilactobacillus</taxon>
    </lineage>
</organism>
<dbReference type="AlphaFoldDB" id="A0A1Z5IKG4"/>
<dbReference type="STRING" id="1302250.GCA_001313225_03411"/>